<dbReference type="Pfam" id="PF00440">
    <property type="entry name" value="TetR_N"/>
    <property type="match status" value="1"/>
</dbReference>
<dbReference type="PRINTS" id="PR00455">
    <property type="entry name" value="HTHTETR"/>
</dbReference>
<dbReference type="PANTHER" id="PTHR30055:SF237">
    <property type="entry name" value="TRANSCRIPTIONAL REPRESSOR MCE3R"/>
    <property type="match status" value="1"/>
</dbReference>
<protein>
    <submittedName>
        <fullName evidence="4">TetR/AcrR family transcriptional regulator</fullName>
    </submittedName>
</protein>
<evidence type="ECO:0000256" key="2">
    <source>
        <dbReference type="PROSITE-ProRule" id="PRU00335"/>
    </source>
</evidence>
<dbReference type="SUPFAM" id="SSF46689">
    <property type="entry name" value="Homeodomain-like"/>
    <property type="match status" value="1"/>
</dbReference>
<dbReference type="InterPro" id="IPR009057">
    <property type="entry name" value="Homeodomain-like_sf"/>
</dbReference>
<dbReference type="PROSITE" id="PS50977">
    <property type="entry name" value="HTH_TETR_2"/>
    <property type="match status" value="1"/>
</dbReference>
<dbReference type="Pfam" id="PF17940">
    <property type="entry name" value="TetR_C_31"/>
    <property type="match status" value="1"/>
</dbReference>
<dbReference type="Gene3D" id="1.10.357.10">
    <property type="entry name" value="Tetracycline Repressor, domain 2"/>
    <property type="match status" value="1"/>
</dbReference>
<dbReference type="InterPro" id="IPR041583">
    <property type="entry name" value="TetR_C_31"/>
</dbReference>
<keyword evidence="1 2" id="KW-0238">DNA-binding</keyword>
<keyword evidence="5" id="KW-1185">Reference proteome</keyword>
<reference evidence="4 5" key="1">
    <citation type="submission" date="2021-08" db="EMBL/GenBank/DDBJ databases">
        <title>Lysobacter sp. strain CJ11 Genome sequencing and assembly.</title>
        <authorList>
            <person name="Kim I."/>
        </authorList>
    </citation>
    <scope>NUCLEOTIDE SEQUENCE [LARGE SCALE GENOMIC DNA]</scope>
    <source>
        <strain evidence="4 5">CJ11</strain>
    </source>
</reference>
<dbReference type="InterPro" id="IPR001647">
    <property type="entry name" value="HTH_TetR"/>
</dbReference>
<name>A0ABX8WRG6_9GAMM</name>
<organism evidence="4 5">
    <name type="scientific">Lysobacter soyae</name>
    <dbReference type="NCBI Taxonomy" id="2764185"/>
    <lineage>
        <taxon>Bacteria</taxon>
        <taxon>Pseudomonadati</taxon>
        <taxon>Pseudomonadota</taxon>
        <taxon>Gammaproteobacteria</taxon>
        <taxon>Lysobacterales</taxon>
        <taxon>Lysobacteraceae</taxon>
        <taxon>Lysobacter</taxon>
    </lineage>
</organism>
<sequence length="207" mass="23414">MSMTDITTEQAGGRSERANRLSADDWAAAALEQISSHGVASVAVEPLARTLGVTKGSFYWHFPSRDALLQAALDRWEAYERDNIFAKLESVDDPKKRLGQLINLVAHDDKSHVIYKQLLKAMDHPLVHPVIGRVSRRRLEWVRDSFAAAGFTPDDARHRARLLYSAYVGFQQLNLQTPQDRPPQEEYEAYVSHLMDTLIHPPTNAQQ</sequence>
<evidence type="ECO:0000259" key="3">
    <source>
        <dbReference type="PROSITE" id="PS50977"/>
    </source>
</evidence>
<accession>A0ABX8WRG6</accession>
<dbReference type="Proteomes" id="UP000824755">
    <property type="component" value="Chromosome"/>
</dbReference>
<dbReference type="PANTHER" id="PTHR30055">
    <property type="entry name" value="HTH-TYPE TRANSCRIPTIONAL REGULATOR RUTR"/>
    <property type="match status" value="1"/>
</dbReference>
<dbReference type="InterPro" id="IPR036271">
    <property type="entry name" value="Tet_transcr_reg_TetR-rel_C_sf"/>
</dbReference>
<evidence type="ECO:0000313" key="5">
    <source>
        <dbReference type="Proteomes" id="UP000824755"/>
    </source>
</evidence>
<proteinExistence type="predicted"/>
<dbReference type="InterPro" id="IPR050109">
    <property type="entry name" value="HTH-type_TetR-like_transc_reg"/>
</dbReference>
<feature type="domain" description="HTH tetR-type" evidence="3">
    <location>
        <begin position="20"/>
        <end position="80"/>
    </location>
</feature>
<dbReference type="SUPFAM" id="SSF48498">
    <property type="entry name" value="Tetracyclin repressor-like, C-terminal domain"/>
    <property type="match status" value="1"/>
</dbReference>
<dbReference type="Gene3D" id="1.10.10.60">
    <property type="entry name" value="Homeodomain-like"/>
    <property type="match status" value="1"/>
</dbReference>
<gene>
    <name evidence="4" type="ORF">H8L67_02695</name>
</gene>
<evidence type="ECO:0000313" key="4">
    <source>
        <dbReference type="EMBL" id="QYR53435.1"/>
    </source>
</evidence>
<evidence type="ECO:0000256" key="1">
    <source>
        <dbReference type="ARBA" id="ARBA00023125"/>
    </source>
</evidence>
<dbReference type="EMBL" id="CP080544">
    <property type="protein sequence ID" value="QYR53435.1"/>
    <property type="molecule type" value="Genomic_DNA"/>
</dbReference>
<feature type="DNA-binding region" description="H-T-H motif" evidence="2">
    <location>
        <begin position="43"/>
        <end position="62"/>
    </location>
</feature>